<keyword evidence="3" id="KW-0378">Hydrolase</keyword>
<dbReference type="InterPro" id="IPR013974">
    <property type="entry name" value="SAF"/>
</dbReference>
<feature type="domain" description="SAF" evidence="2">
    <location>
        <begin position="40"/>
        <end position="84"/>
    </location>
</feature>
<dbReference type="GO" id="GO:0019698">
    <property type="term" value="P:D-galacturonate catabolic process"/>
    <property type="evidence" value="ECO:0007669"/>
    <property type="project" value="TreeGrafter"/>
</dbReference>
<evidence type="ECO:0000256" key="1">
    <source>
        <dbReference type="ARBA" id="ARBA00023239"/>
    </source>
</evidence>
<dbReference type="CDD" id="cd11613">
    <property type="entry name" value="SAF_AH_GD"/>
    <property type="match status" value="1"/>
</dbReference>
<dbReference type="Pfam" id="PF08666">
    <property type="entry name" value="SAF"/>
    <property type="match status" value="1"/>
</dbReference>
<dbReference type="GO" id="GO:0016787">
    <property type="term" value="F:hydrolase activity"/>
    <property type="evidence" value="ECO:0007669"/>
    <property type="project" value="UniProtKB-KW"/>
</dbReference>
<keyword evidence="1" id="KW-0456">Lyase</keyword>
<name>A0A3R8KUT9_9FIRM</name>
<dbReference type="PANTHER" id="PTHR30536:SF5">
    <property type="entry name" value="ALTRONATE DEHYDRATASE"/>
    <property type="match status" value="1"/>
</dbReference>
<dbReference type="PANTHER" id="PTHR30536">
    <property type="entry name" value="ALTRONATE/GALACTARATE DEHYDRATASE"/>
    <property type="match status" value="1"/>
</dbReference>
<protein>
    <submittedName>
        <fullName evidence="3">Hydrolase</fullName>
    </submittedName>
</protein>
<dbReference type="Proteomes" id="UP000274920">
    <property type="component" value="Unassembled WGS sequence"/>
</dbReference>
<dbReference type="EMBL" id="RHJS01000002">
    <property type="protein sequence ID" value="RRK32311.1"/>
    <property type="molecule type" value="Genomic_DNA"/>
</dbReference>
<dbReference type="AlphaFoldDB" id="A0A3R8KUT9"/>
<gene>
    <name evidence="3" type="ORF">EBB54_13775</name>
</gene>
<reference evidence="3" key="1">
    <citation type="submission" date="2018-10" db="EMBL/GenBank/DDBJ databases">
        <title>Schaedlerella arabinophila gen. nov. sp. nov., isolated from the mouse intestinal tract and comparative analysis with the genome of the closely related altered Schaedler flora strain ASF502.</title>
        <authorList>
            <person name="Miyake S."/>
            <person name="Soh M."/>
            <person name="Seedorf H."/>
        </authorList>
    </citation>
    <scope>NUCLEOTIDE SEQUENCE [LARGE SCALE GENOMIC DNA]</scope>
    <source>
        <strain evidence="3">DSM 106076</strain>
    </source>
</reference>
<evidence type="ECO:0000259" key="2">
    <source>
        <dbReference type="Pfam" id="PF08666"/>
    </source>
</evidence>
<dbReference type="Gene3D" id="2.30.130.110">
    <property type="match status" value="1"/>
</dbReference>
<dbReference type="InterPro" id="IPR052172">
    <property type="entry name" value="UxaA_altronate/galactarate_dh"/>
</dbReference>
<accession>A0A3R8KUT9</accession>
<dbReference type="GO" id="GO:0016829">
    <property type="term" value="F:lyase activity"/>
    <property type="evidence" value="ECO:0007669"/>
    <property type="project" value="UniProtKB-KW"/>
</dbReference>
<comment type="caution">
    <text evidence="3">The sequence shown here is derived from an EMBL/GenBank/DDBJ whole genome shotgun (WGS) entry which is preliminary data.</text>
</comment>
<proteinExistence type="predicted"/>
<dbReference type="InterPro" id="IPR044144">
    <property type="entry name" value="SAF_UxaA/GarD"/>
</dbReference>
<evidence type="ECO:0000313" key="3">
    <source>
        <dbReference type="EMBL" id="RRK32311.1"/>
    </source>
</evidence>
<keyword evidence="4" id="KW-1185">Reference proteome</keyword>
<sequence>MSNSKIAFKIEPQDNVATALTELYCEEVQLRGAEGGIIMALERIPEGHKIATKDIKKGENIIKYNVPIGRSTENIKKGAWISLHCMESIYDKRSSHLDSVTGKPTDIKYE</sequence>
<organism evidence="3 4">
    <name type="scientific">Schaedlerella arabinosiphila</name>
    <dbReference type="NCBI Taxonomy" id="2044587"/>
    <lineage>
        <taxon>Bacteria</taxon>
        <taxon>Bacillati</taxon>
        <taxon>Bacillota</taxon>
        <taxon>Clostridia</taxon>
        <taxon>Lachnospirales</taxon>
        <taxon>Lachnospiraceae</taxon>
        <taxon>Schaedlerella</taxon>
    </lineage>
</organism>
<evidence type="ECO:0000313" key="4">
    <source>
        <dbReference type="Proteomes" id="UP000274920"/>
    </source>
</evidence>
<dbReference type="RefSeq" id="WP_125127792.1">
    <property type="nucleotide sequence ID" value="NZ_RHJS01000002.1"/>
</dbReference>